<keyword evidence="1" id="KW-0812">Transmembrane</keyword>
<keyword evidence="1" id="KW-1133">Transmembrane helix</keyword>
<proteinExistence type="predicted"/>
<name>A0A0A5GCC1_9BACI</name>
<reference evidence="2 3" key="1">
    <citation type="submission" date="2013-08" db="EMBL/GenBank/DDBJ databases">
        <authorList>
            <person name="Huang J."/>
            <person name="Wang G."/>
        </authorList>
    </citation>
    <scope>NUCLEOTIDE SEQUENCE [LARGE SCALE GENOMIC DNA]</scope>
    <source>
        <strain evidence="2 3">BH030004</strain>
    </source>
</reference>
<feature type="transmembrane region" description="Helical" evidence="1">
    <location>
        <begin position="69"/>
        <end position="88"/>
    </location>
</feature>
<keyword evidence="1" id="KW-0472">Membrane</keyword>
<evidence type="ECO:0000256" key="1">
    <source>
        <dbReference type="SAM" id="Phobius"/>
    </source>
</evidence>
<comment type="caution">
    <text evidence="2">The sequence shown here is derived from an EMBL/GenBank/DDBJ whole genome shotgun (WGS) entry which is preliminary data.</text>
</comment>
<dbReference type="Proteomes" id="UP000030403">
    <property type="component" value="Unassembled WGS sequence"/>
</dbReference>
<dbReference type="eggNOG" id="ENOG502ZU0D">
    <property type="taxonomic scope" value="Bacteria"/>
</dbReference>
<dbReference type="STRING" id="1385511.GCA_000425225_01136"/>
<gene>
    <name evidence="2" type="ORF">N783_18450</name>
</gene>
<evidence type="ECO:0000313" key="2">
    <source>
        <dbReference type="EMBL" id="KGX90836.1"/>
    </source>
</evidence>
<keyword evidence="3" id="KW-1185">Reference proteome</keyword>
<feature type="transmembrane region" description="Helical" evidence="1">
    <location>
        <begin position="7"/>
        <end position="25"/>
    </location>
</feature>
<organism evidence="2 3">
    <name type="scientific">Pontibacillus marinus BH030004 = DSM 16465</name>
    <dbReference type="NCBI Taxonomy" id="1385511"/>
    <lineage>
        <taxon>Bacteria</taxon>
        <taxon>Bacillati</taxon>
        <taxon>Bacillota</taxon>
        <taxon>Bacilli</taxon>
        <taxon>Bacillales</taxon>
        <taxon>Bacillaceae</taxon>
        <taxon>Pontibacillus</taxon>
    </lineage>
</organism>
<feature type="transmembrane region" description="Helical" evidence="1">
    <location>
        <begin position="37"/>
        <end position="57"/>
    </location>
</feature>
<evidence type="ECO:0000313" key="3">
    <source>
        <dbReference type="Proteomes" id="UP000030403"/>
    </source>
</evidence>
<sequence length="129" mass="14692">MFYFCIVVGIVSMFYLMVETFYELVKALNDVNGFNLAYTKMSLGALGVGILIEWKGLKNIFLGYIKVNLLMFLTIPLLVITFIPPLYWIDWYGLGGPFYKQVLQIREVKAVLTVVTGILLVRSLNSNHT</sequence>
<dbReference type="AlphaFoldDB" id="A0A0A5GCC1"/>
<protein>
    <submittedName>
        <fullName evidence="2">Uncharacterized protein</fullName>
    </submittedName>
</protein>
<dbReference type="EMBL" id="AVPF01000005">
    <property type="protein sequence ID" value="KGX90836.1"/>
    <property type="molecule type" value="Genomic_DNA"/>
</dbReference>
<accession>A0A0A5GCC1</accession>